<name>A0A951UKY8_9CYAN</name>
<reference evidence="4" key="1">
    <citation type="submission" date="2021-05" db="EMBL/GenBank/DDBJ databases">
        <authorList>
            <person name="Pietrasiak N."/>
            <person name="Ward R."/>
            <person name="Stajich J.E."/>
            <person name="Kurbessoian T."/>
        </authorList>
    </citation>
    <scope>NUCLEOTIDE SEQUENCE</scope>
    <source>
        <strain evidence="4">UHER 2000/2452</strain>
    </source>
</reference>
<feature type="compositionally biased region" description="Low complexity" evidence="2">
    <location>
        <begin position="36"/>
        <end position="50"/>
    </location>
</feature>
<comment type="similarity">
    <text evidence="1">Belongs to the LytR/CpsA/Psr (LCP) family.</text>
</comment>
<dbReference type="Gene3D" id="3.40.630.190">
    <property type="entry name" value="LCP protein"/>
    <property type="match status" value="1"/>
</dbReference>
<accession>A0A951UKY8</accession>
<dbReference type="AlphaFoldDB" id="A0A951UKY8"/>
<sequence length="492" mass="53935">MRNLRFRSLSEWENLKLENKAGSQQSSVKVPGQAVSSQTISSQTSSSQTSGNRVTVFVPPAVSPNPRFGFMPWLLRSLMLGGTAVLSAAVGGLLALTTPLPAAIEPQSSKPVSLENIWQQGLGGYRIDRPINILVMGIDLPLDLPDNAVSSDVFAGRSDTMLLLHVDPASQTVSVLSIPRDTQVSIPGEGVEKINYANVVGGSKLAAQVVSQNLSGVTIDRYVRVSTEAFRGLVDLLGGVRVFVPEDMKYTDETQRLYIDLKQGWQTLDGKQAEQFARFRQDDKGDIGRVQRQQQLIRALRENLASPAMVTRLPQAIALFQKYIDTNLSPEEMLSLASFGLGLQKDNLRMVMLPGRFSTPDEFVASYWLMDETAKDQVMNEFFSISSIADVGQQSNFTNTRIAIQNASSDPELGGRAAAYLQSQGFSNVYVVEDWPDRQPQTQIIVQRGDLQGATLLENMLGIGQVVSASTGDLQSDFTLRIGDDWEMRSKV</sequence>
<feature type="region of interest" description="Disordered" evidence="2">
    <location>
        <begin position="20"/>
        <end position="52"/>
    </location>
</feature>
<dbReference type="InterPro" id="IPR027381">
    <property type="entry name" value="LytR/CpsA/Psr_C"/>
</dbReference>
<evidence type="ECO:0000259" key="3">
    <source>
        <dbReference type="PROSITE" id="PS50206"/>
    </source>
</evidence>
<dbReference type="Gene3D" id="3.30.70.2390">
    <property type="match status" value="1"/>
</dbReference>
<evidence type="ECO:0000256" key="2">
    <source>
        <dbReference type="SAM" id="MobiDB-lite"/>
    </source>
</evidence>
<organism evidence="4 5">
    <name type="scientific">Drouetiella hepatica Uher 2000/2452</name>
    <dbReference type="NCBI Taxonomy" id="904376"/>
    <lineage>
        <taxon>Bacteria</taxon>
        <taxon>Bacillati</taxon>
        <taxon>Cyanobacteriota</taxon>
        <taxon>Cyanophyceae</taxon>
        <taxon>Oculatellales</taxon>
        <taxon>Oculatellaceae</taxon>
        <taxon>Drouetiella</taxon>
    </lineage>
</organism>
<evidence type="ECO:0000256" key="1">
    <source>
        <dbReference type="ARBA" id="ARBA00006068"/>
    </source>
</evidence>
<proteinExistence type="inferred from homology"/>
<dbReference type="NCBIfam" id="TIGR00350">
    <property type="entry name" value="lytR_cpsA_psr"/>
    <property type="match status" value="1"/>
</dbReference>
<reference evidence="4" key="2">
    <citation type="journal article" date="2022" name="Microbiol. Resour. Announc.">
        <title>Metagenome Sequencing to Explore Phylogenomics of Terrestrial Cyanobacteria.</title>
        <authorList>
            <person name="Ward R.D."/>
            <person name="Stajich J.E."/>
            <person name="Johansen J.R."/>
            <person name="Huntemann M."/>
            <person name="Clum A."/>
            <person name="Foster B."/>
            <person name="Foster B."/>
            <person name="Roux S."/>
            <person name="Palaniappan K."/>
            <person name="Varghese N."/>
            <person name="Mukherjee S."/>
            <person name="Reddy T.B.K."/>
            <person name="Daum C."/>
            <person name="Copeland A."/>
            <person name="Chen I.A."/>
            <person name="Ivanova N.N."/>
            <person name="Kyrpides N.C."/>
            <person name="Shapiro N."/>
            <person name="Eloe-Fadrosh E.A."/>
            <person name="Pietrasiak N."/>
        </authorList>
    </citation>
    <scope>NUCLEOTIDE SEQUENCE</scope>
    <source>
        <strain evidence="4">UHER 2000/2452</strain>
    </source>
</reference>
<dbReference type="InterPro" id="IPR004474">
    <property type="entry name" value="LytR_CpsA_psr"/>
</dbReference>
<evidence type="ECO:0000313" key="4">
    <source>
        <dbReference type="EMBL" id="MBW4658131.1"/>
    </source>
</evidence>
<dbReference type="InterPro" id="IPR001763">
    <property type="entry name" value="Rhodanese-like_dom"/>
</dbReference>
<dbReference type="Proteomes" id="UP000757435">
    <property type="component" value="Unassembled WGS sequence"/>
</dbReference>
<dbReference type="InterPro" id="IPR050922">
    <property type="entry name" value="LytR/CpsA/Psr_CW_biosynth"/>
</dbReference>
<evidence type="ECO:0000313" key="5">
    <source>
        <dbReference type="Proteomes" id="UP000757435"/>
    </source>
</evidence>
<dbReference type="EMBL" id="JAHHHD010000004">
    <property type="protein sequence ID" value="MBW4658131.1"/>
    <property type="molecule type" value="Genomic_DNA"/>
</dbReference>
<dbReference type="PROSITE" id="PS50206">
    <property type="entry name" value="RHODANESE_3"/>
    <property type="match status" value="1"/>
</dbReference>
<dbReference type="PANTHER" id="PTHR33392:SF6">
    <property type="entry name" value="POLYISOPRENYL-TEICHOIC ACID--PEPTIDOGLYCAN TEICHOIC ACID TRANSFERASE TAGU"/>
    <property type="match status" value="1"/>
</dbReference>
<dbReference type="PANTHER" id="PTHR33392">
    <property type="entry name" value="POLYISOPRENYL-TEICHOIC ACID--PEPTIDOGLYCAN TEICHOIC ACID TRANSFERASE TAGU"/>
    <property type="match status" value="1"/>
</dbReference>
<dbReference type="Pfam" id="PF13399">
    <property type="entry name" value="LytR_C"/>
    <property type="match status" value="1"/>
</dbReference>
<gene>
    <name evidence="4" type="ORF">KME15_05620</name>
</gene>
<feature type="domain" description="Rhodanese" evidence="3">
    <location>
        <begin position="414"/>
        <end position="444"/>
    </location>
</feature>
<dbReference type="Pfam" id="PF03816">
    <property type="entry name" value="LytR_cpsA_psr"/>
    <property type="match status" value="1"/>
</dbReference>
<protein>
    <submittedName>
        <fullName evidence="4">LCP family protein</fullName>
    </submittedName>
</protein>
<comment type="caution">
    <text evidence="4">The sequence shown here is derived from an EMBL/GenBank/DDBJ whole genome shotgun (WGS) entry which is preliminary data.</text>
</comment>